<dbReference type="PRINTS" id="PR01301">
    <property type="entry name" value="RGSPROTEIN"/>
</dbReference>
<dbReference type="FunFam" id="1.10.196.10:FF:000001">
    <property type="entry name" value="Regulator of G-protein signaling 8"/>
    <property type="match status" value="1"/>
</dbReference>
<dbReference type="SMART" id="SM00315">
    <property type="entry name" value="RGS"/>
    <property type="match status" value="1"/>
</dbReference>
<dbReference type="Gene3D" id="1.10.196.10">
    <property type="match status" value="1"/>
</dbReference>
<sequence>MQNTLYLNQWHKCSKMDTVNNAFHKGSEHSIEKTNKHKSWRSRVRYFLKMSSSAKKPSSNSTAFRLTADDVTEWAQSFEKLLSHKYGKAAFQVFLKSEFCEENMEFWLACEEFRKIQSPTKLSLRATSIYEEFIKSESPKEVNLDFYTKDAIIQNIQLPTHFCFVAAQKKIYNLMENSSYPRFIDSHIYRELHAATQREGKHFRT</sequence>
<name>A0A8T3D9L6_9TELE</name>
<dbReference type="PANTHER" id="PTHR10845:SF43">
    <property type="entry name" value="REGULATOR OF G-PROTEIN SIGNALING 2"/>
    <property type="match status" value="1"/>
</dbReference>
<accession>A0A8T3D9L6</accession>
<gene>
    <name evidence="3" type="ORF">AGOR_G00144630</name>
</gene>
<evidence type="ECO:0000256" key="1">
    <source>
        <dbReference type="ARBA" id="ARBA00022700"/>
    </source>
</evidence>
<evidence type="ECO:0000259" key="2">
    <source>
        <dbReference type="PROSITE" id="PS50132"/>
    </source>
</evidence>
<dbReference type="Proteomes" id="UP000829720">
    <property type="component" value="Unassembled WGS sequence"/>
</dbReference>
<dbReference type="AlphaFoldDB" id="A0A8T3D9L6"/>
<dbReference type="Gene3D" id="1.10.167.10">
    <property type="entry name" value="Regulator of G-protein Signalling 4, domain 2"/>
    <property type="match status" value="1"/>
</dbReference>
<dbReference type="EMBL" id="JAERUA010000013">
    <property type="protein sequence ID" value="KAI1891518.1"/>
    <property type="molecule type" value="Genomic_DNA"/>
</dbReference>
<dbReference type="FunFam" id="1.10.167.10:FF:000001">
    <property type="entry name" value="Putative regulator of g-protein signaling 12"/>
    <property type="match status" value="1"/>
</dbReference>
<dbReference type="GO" id="GO:0009968">
    <property type="term" value="P:negative regulation of signal transduction"/>
    <property type="evidence" value="ECO:0007669"/>
    <property type="project" value="UniProtKB-KW"/>
</dbReference>
<dbReference type="PANTHER" id="PTHR10845">
    <property type="entry name" value="REGULATOR OF G PROTEIN SIGNALING"/>
    <property type="match status" value="1"/>
</dbReference>
<dbReference type="InterPro" id="IPR024066">
    <property type="entry name" value="RGS_subdom1/3"/>
</dbReference>
<evidence type="ECO:0000313" key="4">
    <source>
        <dbReference type="Proteomes" id="UP000829720"/>
    </source>
</evidence>
<organism evidence="3 4">
    <name type="scientific">Albula goreensis</name>
    <dbReference type="NCBI Taxonomy" id="1534307"/>
    <lineage>
        <taxon>Eukaryota</taxon>
        <taxon>Metazoa</taxon>
        <taxon>Chordata</taxon>
        <taxon>Craniata</taxon>
        <taxon>Vertebrata</taxon>
        <taxon>Euteleostomi</taxon>
        <taxon>Actinopterygii</taxon>
        <taxon>Neopterygii</taxon>
        <taxon>Teleostei</taxon>
        <taxon>Albuliformes</taxon>
        <taxon>Albulidae</taxon>
        <taxon>Albula</taxon>
    </lineage>
</organism>
<dbReference type="Pfam" id="PF00615">
    <property type="entry name" value="RGS"/>
    <property type="match status" value="1"/>
</dbReference>
<reference evidence="3" key="1">
    <citation type="submission" date="2021-01" db="EMBL/GenBank/DDBJ databases">
        <authorList>
            <person name="Zahm M."/>
            <person name="Roques C."/>
            <person name="Cabau C."/>
            <person name="Klopp C."/>
            <person name="Donnadieu C."/>
            <person name="Jouanno E."/>
            <person name="Lampietro C."/>
            <person name="Louis A."/>
            <person name="Herpin A."/>
            <person name="Echchiki A."/>
            <person name="Berthelot C."/>
            <person name="Parey E."/>
            <person name="Roest-Crollius H."/>
            <person name="Braasch I."/>
            <person name="Postlethwait J."/>
            <person name="Bobe J."/>
            <person name="Montfort J."/>
            <person name="Bouchez O."/>
            <person name="Begum T."/>
            <person name="Mejri S."/>
            <person name="Adams A."/>
            <person name="Chen W.-J."/>
            <person name="Guiguen Y."/>
        </authorList>
    </citation>
    <scope>NUCLEOTIDE SEQUENCE</scope>
    <source>
        <tissue evidence="3">Blood</tissue>
    </source>
</reference>
<feature type="domain" description="RGS" evidence="2">
    <location>
        <begin position="77"/>
        <end position="193"/>
    </location>
</feature>
<dbReference type="PROSITE" id="PS50132">
    <property type="entry name" value="RGS"/>
    <property type="match status" value="1"/>
</dbReference>
<dbReference type="InterPro" id="IPR044926">
    <property type="entry name" value="RGS_subdomain_2"/>
</dbReference>
<dbReference type="InterPro" id="IPR016137">
    <property type="entry name" value="RGS"/>
</dbReference>
<dbReference type="OrthoDB" id="196547at2759"/>
<keyword evidence="4" id="KW-1185">Reference proteome</keyword>
<dbReference type="InterPro" id="IPR036305">
    <property type="entry name" value="RGS_sf"/>
</dbReference>
<proteinExistence type="predicted"/>
<dbReference type="SUPFAM" id="SSF48097">
    <property type="entry name" value="Regulator of G-protein signaling, RGS"/>
    <property type="match status" value="1"/>
</dbReference>
<evidence type="ECO:0000313" key="3">
    <source>
        <dbReference type="EMBL" id="KAI1891518.1"/>
    </source>
</evidence>
<protein>
    <recommendedName>
        <fullName evidence="2">RGS domain-containing protein</fullName>
    </recommendedName>
</protein>
<comment type="caution">
    <text evidence="3">The sequence shown here is derived from an EMBL/GenBank/DDBJ whole genome shotgun (WGS) entry which is preliminary data.</text>
</comment>
<keyword evidence="1" id="KW-0734">Signal transduction inhibitor</keyword>